<dbReference type="AlphaFoldDB" id="A0A182VRB1"/>
<organism evidence="1 2">
    <name type="scientific">Anopheles minimus</name>
    <dbReference type="NCBI Taxonomy" id="112268"/>
    <lineage>
        <taxon>Eukaryota</taxon>
        <taxon>Metazoa</taxon>
        <taxon>Ecdysozoa</taxon>
        <taxon>Arthropoda</taxon>
        <taxon>Hexapoda</taxon>
        <taxon>Insecta</taxon>
        <taxon>Pterygota</taxon>
        <taxon>Neoptera</taxon>
        <taxon>Endopterygota</taxon>
        <taxon>Diptera</taxon>
        <taxon>Nematocera</taxon>
        <taxon>Culicoidea</taxon>
        <taxon>Culicidae</taxon>
        <taxon>Anophelinae</taxon>
        <taxon>Anopheles</taxon>
    </lineage>
</organism>
<dbReference type="EnsemblMetazoa" id="AMIN000597-RA">
    <property type="protein sequence ID" value="AMIN000597-PA"/>
    <property type="gene ID" value="AMIN000597"/>
</dbReference>
<name>A0A182VRB1_9DIPT</name>
<keyword evidence="2" id="KW-1185">Reference proteome</keyword>
<reference evidence="2" key="1">
    <citation type="submission" date="2013-03" db="EMBL/GenBank/DDBJ databases">
        <title>The Genome Sequence of Anopheles minimus MINIMUS1.</title>
        <authorList>
            <consortium name="The Broad Institute Genomics Platform"/>
            <person name="Neafsey D.E."/>
            <person name="Walton C."/>
            <person name="Walker B."/>
            <person name="Young S.K."/>
            <person name="Zeng Q."/>
            <person name="Gargeya S."/>
            <person name="Fitzgerald M."/>
            <person name="Haas B."/>
            <person name="Abouelleil A."/>
            <person name="Allen A.W."/>
            <person name="Alvarado L."/>
            <person name="Arachchi H.M."/>
            <person name="Berlin A.M."/>
            <person name="Chapman S.B."/>
            <person name="Gainer-Dewar J."/>
            <person name="Goldberg J."/>
            <person name="Griggs A."/>
            <person name="Gujja S."/>
            <person name="Hansen M."/>
            <person name="Howarth C."/>
            <person name="Imamovic A."/>
            <person name="Ireland A."/>
            <person name="Larimer J."/>
            <person name="McCowan C."/>
            <person name="Murphy C."/>
            <person name="Pearson M."/>
            <person name="Poon T.W."/>
            <person name="Priest M."/>
            <person name="Roberts A."/>
            <person name="Saif S."/>
            <person name="Shea T."/>
            <person name="Sisk P."/>
            <person name="Sykes S."/>
            <person name="Wortman J."/>
            <person name="Nusbaum C."/>
            <person name="Birren B."/>
        </authorList>
    </citation>
    <scope>NUCLEOTIDE SEQUENCE [LARGE SCALE GENOMIC DNA]</scope>
    <source>
        <strain evidence="2">MINIMUS1</strain>
    </source>
</reference>
<reference evidence="1" key="2">
    <citation type="submission" date="2020-05" db="UniProtKB">
        <authorList>
            <consortium name="EnsemblMetazoa"/>
        </authorList>
    </citation>
    <scope>IDENTIFICATION</scope>
    <source>
        <strain evidence="1">MINIMUS1</strain>
    </source>
</reference>
<evidence type="ECO:0000313" key="1">
    <source>
        <dbReference type="EnsemblMetazoa" id="AMIN000597-PA"/>
    </source>
</evidence>
<evidence type="ECO:0000313" key="2">
    <source>
        <dbReference type="Proteomes" id="UP000075920"/>
    </source>
</evidence>
<sequence>ARTGKGQPYKCTRTLLGGVGSVFCRILNHSYSVWCFRVRWTMLSSKWCACVDASQPLAHCIYDTRPATCEGYDQPQRLDGIEPTRQSVPPTAIARNGLLLLLCPTHSGCRRDGSTAAVFHGMVPFPRHLKSADIIDIFSR</sequence>
<dbReference type="Proteomes" id="UP000075920">
    <property type="component" value="Unassembled WGS sequence"/>
</dbReference>
<proteinExistence type="predicted"/>
<accession>A0A182VRB1</accession>
<dbReference type="VEuPathDB" id="VectorBase:AMIN000597"/>
<protein>
    <submittedName>
        <fullName evidence="1">Uncharacterized protein</fullName>
    </submittedName>
</protein>